<proteinExistence type="predicted"/>
<dbReference type="RefSeq" id="WP_106931623.1">
    <property type="nucleotide sequence ID" value="NZ_PYFT01000001.1"/>
</dbReference>
<dbReference type="SUPFAM" id="SSF51182">
    <property type="entry name" value="RmlC-like cupins"/>
    <property type="match status" value="1"/>
</dbReference>
<dbReference type="GO" id="GO:0046872">
    <property type="term" value="F:metal ion binding"/>
    <property type="evidence" value="ECO:0007669"/>
    <property type="project" value="UniProtKB-KW"/>
</dbReference>
<accession>A0A2T2YIV4</accession>
<dbReference type="Gene3D" id="2.60.120.10">
    <property type="entry name" value="Jelly Rolls"/>
    <property type="match status" value="1"/>
</dbReference>
<gene>
    <name evidence="3" type="ORF">AHMF7605_19000</name>
</gene>
<evidence type="ECO:0000313" key="4">
    <source>
        <dbReference type="Proteomes" id="UP000240357"/>
    </source>
</evidence>
<organism evidence="3 4">
    <name type="scientific">Adhaeribacter arboris</name>
    <dbReference type="NCBI Taxonomy" id="2072846"/>
    <lineage>
        <taxon>Bacteria</taxon>
        <taxon>Pseudomonadati</taxon>
        <taxon>Bacteroidota</taxon>
        <taxon>Cytophagia</taxon>
        <taxon>Cytophagales</taxon>
        <taxon>Hymenobacteraceae</taxon>
        <taxon>Adhaeribacter</taxon>
    </lineage>
</organism>
<dbReference type="PANTHER" id="PTHR35848:SF9">
    <property type="entry name" value="SLL1358 PROTEIN"/>
    <property type="match status" value="1"/>
</dbReference>
<evidence type="ECO:0000256" key="1">
    <source>
        <dbReference type="ARBA" id="ARBA00022723"/>
    </source>
</evidence>
<dbReference type="EMBL" id="PYFT01000001">
    <property type="protein sequence ID" value="PSR55443.1"/>
    <property type="molecule type" value="Genomic_DNA"/>
</dbReference>
<dbReference type="Proteomes" id="UP000240357">
    <property type="component" value="Unassembled WGS sequence"/>
</dbReference>
<dbReference type="InterPro" id="IPR051610">
    <property type="entry name" value="GPI/OXD"/>
</dbReference>
<evidence type="ECO:0000313" key="3">
    <source>
        <dbReference type="EMBL" id="PSR55443.1"/>
    </source>
</evidence>
<dbReference type="AlphaFoldDB" id="A0A2T2YIV4"/>
<sequence>MIKNLANAEHYIWGDNCEGWHLVKTTELSIIQERMPAGTAEKLHFHRVAQQFFYIISGTATFIVNGETYIVPEQNGLHILPGQHHQILNRTHTDLLFTVTSQPTSRGDRFETE</sequence>
<dbReference type="InterPro" id="IPR013096">
    <property type="entry name" value="Cupin_2"/>
</dbReference>
<keyword evidence="4" id="KW-1185">Reference proteome</keyword>
<dbReference type="OrthoDB" id="9806121at2"/>
<reference evidence="3 4" key="1">
    <citation type="submission" date="2018-03" db="EMBL/GenBank/DDBJ databases">
        <title>Adhaeribacter sp. HMF7605 Genome sequencing and assembly.</title>
        <authorList>
            <person name="Kang H."/>
            <person name="Kang J."/>
            <person name="Cha I."/>
            <person name="Kim H."/>
            <person name="Joh K."/>
        </authorList>
    </citation>
    <scope>NUCLEOTIDE SEQUENCE [LARGE SCALE GENOMIC DNA]</scope>
    <source>
        <strain evidence="3 4">HMF7605</strain>
    </source>
</reference>
<protein>
    <submittedName>
        <fullName evidence="3">Cupin domain-containing protein</fullName>
    </submittedName>
</protein>
<dbReference type="Pfam" id="PF07883">
    <property type="entry name" value="Cupin_2"/>
    <property type="match status" value="1"/>
</dbReference>
<comment type="caution">
    <text evidence="3">The sequence shown here is derived from an EMBL/GenBank/DDBJ whole genome shotgun (WGS) entry which is preliminary data.</text>
</comment>
<keyword evidence="1" id="KW-0479">Metal-binding</keyword>
<dbReference type="PANTHER" id="PTHR35848">
    <property type="entry name" value="OXALATE-BINDING PROTEIN"/>
    <property type="match status" value="1"/>
</dbReference>
<evidence type="ECO:0000259" key="2">
    <source>
        <dbReference type="Pfam" id="PF07883"/>
    </source>
</evidence>
<dbReference type="InterPro" id="IPR011051">
    <property type="entry name" value="RmlC_Cupin_sf"/>
</dbReference>
<name>A0A2T2YIV4_9BACT</name>
<dbReference type="InterPro" id="IPR014710">
    <property type="entry name" value="RmlC-like_jellyroll"/>
</dbReference>
<feature type="domain" description="Cupin type-2" evidence="2">
    <location>
        <begin position="34"/>
        <end position="99"/>
    </location>
</feature>